<evidence type="ECO:0000313" key="3">
    <source>
        <dbReference type="Proteomes" id="UP000181980"/>
    </source>
</evidence>
<protein>
    <recommendedName>
        <fullName evidence="4">Peptidase inhibitor family I36</fullName>
    </recommendedName>
</protein>
<evidence type="ECO:0000313" key="2">
    <source>
        <dbReference type="EMBL" id="SEF14711.1"/>
    </source>
</evidence>
<feature type="signal peptide" evidence="1">
    <location>
        <begin position="1"/>
        <end position="28"/>
    </location>
</feature>
<keyword evidence="1" id="KW-0732">Signal</keyword>
<dbReference type="Proteomes" id="UP000181980">
    <property type="component" value="Unassembled WGS sequence"/>
</dbReference>
<keyword evidence="3" id="KW-1185">Reference proteome</keyword>
<name>A0A1H5PNK5_9ACTN</name>
<proteinExistence type="predicted"/>
<gene>
    <name evidence="2" type="ORF">SAMN04488561_4708</name>
</gene>
<dbReference type="EMBL" id="FNUC01000004">
    <property type="protein sequence ID" value="SEF14711.1"/>
    <property type="molecule type" value="Genomic_DNA"/>
</dbReference>
<evidence type="ECO:0008006" key="4">
    <source>
        <dbReference type="Google" id="ProtNLM"/>
    </source>
</evidence>
<reference evidence="3" key="1">
    <citation type="submission" date="2016-10" db="EMBL/GenBank/DDBJ databases">
        <authorList>
            <person name="Varghese N."/>
            <person name="Submissions S."/>
        </authorList>
    </citation>
    <scope>NUCLEOTIDE SEQUENCE [LARGE SCALE GENOMIC DNA]</scope>
    <source>
        <strain evidence="3">DSM 45237</strain>
    </source>
</reference>
<evidence type="ECO:0000256" key="1">
    <source>
        <dbReference type="SAM" id="SignalP"/>
    </source>
</evidence>
<dbReference type="AlphaFoldDB" id="A0A1H5PNK5"/>
<dbReference type="STRING" id="561176.SAMN04488561_4708"/>
<sequence>MRRRLRTLVGVVVLIGGLFAGAGAPAQAAAGATEQTVAAANLWNCRFSINFPPYYYDEVCTTITSAPASGVRVLDRGTGREVTLYNGNSVYVTNWYLDSSGLCGINGDRYVWRIGWQKPSGGFGTAYIGDWYLSTGSASTWAAYPHPRGGTLNDRYGGTWHGYCNRPL</sequence>
<organism evidence="2 3">
    <name type="scientific">Jiangella alba</name>
    <dbReference type="NCBI Taxonomy" id="561176"/>
    <lineage>
        <taxon>Bacteria</taxon>
        <taxon>Bacillati</taxon>
        <taxon>Actinomycetota</taxon>
        <taxon>Actinomycetes</taxon>
        <taxon>Jiangellales</taxon>
        <taxon>Jiangellaceae</taxon>
        <taxon>Jiangella</taxon>
    </lineage>
</organism>
<feature type="chain" id="PRO_5010325470" description="Peptidase inhibitor family I36" evidence="1">
    <location>
        <begin position="29"/>
        <end position="168"/>
    </location>
</feature>
<accession>A0A1H5PNK5</accession>